<feature type="compositionally biased region" description="Polar residues" evidence="10">
    <location>
        <begin position="599"/>
        <end position="617"/>
    </location>
</feature>
<feature type="domain" description="PASTA" evidence="13">
    <location>
        <begin position="435"/>
        <end position="502"/>
    </location>
</feature>
<dbReference type="EC" id="2.7.11.1" evidence="1"/>
<reference evidence="14 15" key="1">
    <citation type="submission" date="2016-11" db="EMBL/GenBank/DDBJ databases">
        <authorList>
            <person name="Jaros S."/>
            <person name="Januszkiewicz K."/>
            <person name="Wedrychowicz H."/>
        </authorList>
    </citation>
    <scope>NUCLEOTIDE SEQUENCE [LARGE SCALE GENOMIC DNA]</scope>
    <source>
        <strain evidence="14 15">DSM 3090</strain>
    </source>
</reference>
<proteinExistence type="predicted"/>
<dbReference type="InterPro" id="IPR000719">
    <property type="entry name" value="Prot_kinase_dom"/>
</dbReference>
<protein>
    <recommendedName>
        <fullName evidence="1">non-specific serine/threonine protein kinase</fullName>
        <ecNumber evidence="1">2.7.11.1</ecNumber>
    </recommendedName>
</protein>
<feature type="domain" description="PASTA" evidence="13">
    <location>
        <begin position="367"/>
        <end position="433"/>
    </location>
</feature>
<dbReference type="AlphaFoldDB" id="A0A1M6JAC5"/>
<evidence type="ECO:0000313" key="15">
    <source>
        <dbReference type="Proteomes" id="UP000183952"/>
    </source>
</evidence>
<keyword evidence="11" id="KW-0812">Transmembrane</keyword>
<evidence type="ECO:0000259" key="13">
    <source>
        <dbReference type="PROSITE" id="PS51178"/>
    </source>
</evidence>
<evidence type="ECO:0000256" key="3">
    <source>
        <dbReference type="ARBA" id="ARBA00022679"/>
    </source>
</evidence>
<dbReference type="GO" id="GO:0004674">
    <property type="term" value="F:protein serine/threonine kinase activity"/>
    <property type="evidence" value="ECO:0007669"/>
    <property type="project" value="UniProtKB-KW"/>
</dbReference>
<sequence length="624" mass="69361">MVGMVLGNRYEILEKIGEGGMAEVYKAKCRLLNRFVAVKILKSEYSHDADFVEKFKMEATASAILSSNNIVGIYDVGSDEGINYIVMELVTGETLKQCIKRNGSLSIEVVLHLGIQIARAIDCAHRNGIIHRDIKPQNILVTNDWVAKVTDFGIAKAVNSATVTNTTRVIGSAHYFSPEQAKGSVLDGRTDIYSFGIVLYEMLTGKVPYEADSAVTVALKHIQENAVPPMSINPRIPKSMNDLVLKAISKEPLKRYQSIRDMISDMINIKNNKDVEIDLGEDNENDFTRVMRPVKAEEYKNRRVNNDSSAKRKYDEEDDDEDDYYEEYDENSKKDKKQNIILGTSIGVAIIIIALLGIFIYKMVSSGGGYVSVPSIVGLDKYEAEKKIQSAGLLFKVEGEEDSIKPKDEVISCNPLEGEKVDKNTVVKVKISKGQEETVTLDDFHNKDFEEVRSKLTDLKLQVGEVKREYSNDFEENHIISYSPGSGASVPVNSKINFVVSKGKEIKKVKMQNVVDRTLSEAELIITTLNLGVGTKTPVITNDISLKDMVISQSISKNTEVEEGTKINLTYYKYEEKKPVVEKPDPSQNEDVENGNKDGATSSGDVKPKTNNSGSTTDTKKQTE</sequence>
<keyword evidence="15" id="KW-1185">Reference proteome</keyword>
<dbReference type="Proteomes" id="UP000183952">
    <property type="component" value="Unassembled WGS sequence"/>
</dbReference>
<evidence type="ECO:0000256" key="2">
    <source>
        <dbReference type="ARBA" id="ARBA00022527"/>
    </source>
</evidence>
<evidence type="ECO:0000256" key="7">
    <source>
        <dbReference type="ARBA" id="ARBA00047899"/>
    </source>
</evidence>
<evidence type="ECO:0000256" key="1">
    <source>
        <dbReference type="ARBA" id="ARBA00012513"/>
    </source>
</evidence>
<comment type="catalytic activity">
    <reaction evidence="8">
        <text>L-seryl-[protein] + ATP = O-phospho-L-seryl-[protein] + ADP + H(+)</text>
        <dbReference type="Rhea" id="RHEA:17989"/>
        <dbReference type="Rhea" id="RHEA-COMP:9863"/>
        <dbReference type="Rhea" id="RHEA-COMP:11604"/>
        <dbReference type="ChEBI" id="CHEBI:15378"/>
        <dbReference type="ChEBI" id="CHEBI:29999"/>
        <dbReference type="ChEBI" id="CHEBI:30616"/>
        <dbReference type="ChEBI" id="CHEBI:83421"/>
        <dbReference type="ChEBI" id="CHEBI:456216"/>
        <dbReference type="EC" id="2.7.11.1"/>
    </reaction>
</comment>
<dbReference type="GO" id="GO:0005524">
    <property type="term" value="F:ATP binding"/>
    <property type="evidence" value="ECO:0007669"/>
    <property type="project" value="UniProtKB-UniRule"/>
</dbReference>
<dbReference type="Pfam" id="PF03793">
    <property type="entry name" value="PASTA"/>
    <property type="match status" value="3"/>
</dbReference>
<dbReference type="PROSITE" id="PS00107">
    <property type="entry name" value="PROTEIN_KINASE_ATP"/>
    <property type="match status" value="1"/>
</dbReference>
<keyword evidence="11" id="KW-0472">Membrane</keyword>
<gene>
    <name evidence="14" type="ORF">SAMN02745248_00107</name>
</gene>
<dbReference type="Gene3D" id="3.30.10.20">
    <property type="match status" value="3"/>
</dbReference>
<accession>A0A1M6JAC5</accession>
<dbReference type="CDD" id="cd06577">
    <property type="entry name" value="PASTA_pknB"/>
    <property type="match status" value="3"/>
</dbReference>
<evidence type="ECO:0000256" key="10">
    <source>
        <dbReference type="SAM" id="MobiDB-lite"/>
    </source>
</evidence>
<dbReference type="OrthoDB" id="9788659at2"/>
<feature type="region of interest" description="Disordered" evidence="10">
    <location>
        <begin position="302"/>
        <end position="322"/>
    </location>
</feature>
<dbReference type="SMART" id="SM00740">
    <property type="entry name" value="PASTA"/>
    <property type="match status" value="3"/>
</dbReference>
<keyword evidence="6 9" id="KW-0067">ATP-binding</keyword>
<dbReference type="Gene3D" id="1.10.510.10">
    <property type="entry name" value="Transferase(Phosphotransferase) domain 1"/>
    <property type="match status" value="1"/>
</dbReference>
<dbReference type="RefSeq" id="WP_072901130.1">
    <property type="nucleotide sequence ID" value="NZ_FRAD01000003.1"/>
</dbReference>
<comment type="catalytic activity">
    <reaction evidence="7">
        <text>L-threonyl-[protein] + ATP = O-phospho-L-threonyl-[protein] + ADP + H(+)</text>
        <dbReference type="Rhea" id="RHEA:46608"/>
        <dbReference type="Rhea" id="RHEA-COMP:11060"/>
        <dbReference type="Rhea" id="RHEA-COMP:11605"/>
        <dbReference type="ChEBI" id="CHEBI:15378"/>
        <dbReference type="ChEBI" id="CHEBI:30013"/>
        <dbReference type="ChEBI" id="CHEBI:30616"/>
        <dbReference type="ChEBI" id="CHEBI:61977"/>
        <dbReference type="ChEBI" id="CHEBI:456216"/>
        <dbReference type="EC" id="2.7.11.1"/>
    </reaction>
</comment>
<dbReference type="Pfam" id="PF00069">
    <property type="entry name" value="Pkinase"/>
    <property type="match status" value="1"/>
</dbReference>
<evidence type="ECO:0000259" key="12">
    <source>
        <dbReference type="PROSITE" id="PS50011"/>
    </source>
</evidence>
<dbReference type="SMART" id="SM00220">
    <property type="entry name" value="S_TKc"/>
    <property type="match status" value="1"/>
</dbReference>
<feature type="compositionally biased region" description="Basic and acidic residues" evidence="10">
    <location>
        <begin position="302"/>
        <end position="315"/>
    </location>
</feature>
<dbReference type="PROSITE" id="PS50011">
    <property type="entry name" value="PROTEIN_KINASE_DOM"/>
    <property type="match status" value="1"/>
</dbReference>
<keyword evidence="2 14" id="KW-0723">Serine/threonine-protein kinase</keyword>
<evidence type="ECO:0000256" key="8">
    <source>
        <dbReference type="ARBA" id="ARBA00048679"/>
    </source>
</evidence>
<evidence type="ECO:0000256" key="5">
    <source>
        <dbReference type="ARBA" id="ARBA00022777"/>
    </source>
</evidence>
<dbReference type="PROSITE" id="PS00108">
    <property type="entry name" value="PROTEIN_KINASE_ST"/>
    <property type="match status" value="1"/>
</dbReference>
<dbReference type="EMBL" id="FRAD01000003">
    <property type="protein sequence ID" value="SHJ43602.1"/>
    <property type="molecule type" value="Genomic_DNA"/>
</dbReference>
<evidence type="ECO:0000256" key="4">
    <source>
        <dbReference type="ARBA" id="ARBA00022741"/>
    </source>
</evidence>
<feature type="compositionally biased region" description="Basic and acidic residues" evidence="10">
    <location>
        <begin position="575"/>
        <end position="585"/>
    </location>
</feature>
<evidence type="ECO:0000256" key="11">
    <source>
        <dbReference type="SAM" id="Phobius"/>
    </source>
</evidence>
<feature type="binding site" evidence="9">
    <location>
        <position position="39"/>
    </location>
    <ligand>
        <name>ATP</name>
        <dbReference type="ChEBI" id="CHEBI:30616"/>
    </ligand>
</feature>
<name>A0A1M6JAC5_9CLOT</name>
<dbReference type="InterPro" id="IPR017441">
    <property type="entry name" value="Protein_kinase_ATP_BS"/>
</dbReference>
<evidence type="ECO:0000256" key="6">
    <source>
        <dbReference type="ARBA" id="ARBA00022840"/>
    </source>
</evidence>
<dbReference type="SUPFAM" id="SSF56112">
    <property type="entry name" value="Protein kinase-like (PK-like)"/>
    <property type="match status" value="1"/>
</dbReference>
<dbReference type="PROSITE" id="PS51178">
    <property type="entry name" value="PASTA"/>
    <property type="match status" value="3"/>
</dbReference>
<dbReference type="InterPro" id="IPR008271">
    <property type="entry name" value="Ser/Thr_kinase_AS"/>
</dbReference>
<organism evidence="14 15">
    <name type="scientific">Hathewaya proteolytica DSM 3090</name>
    <dbReference type="NCBI Taxonomy" id="1121331"/>
    <lineage>
        <taxon>Bacteria</taxon>
        <taxon>Bacillati</taxon>
        <taxon>Bacillota</taxon>
        <taxon>Clostridia</taxon>
        <taxon>Eubacteriales</taxon>
        <taxon>Clostridiaceae</taxon>
        <taxon>Hathewaya</taxon>
    </lineage>
</organism>
<keyword evidence="4 9" id="KW-0547">Nucleotide-binding</keyword>
<evidence type="ECO:0000313" key="14">
    <source>
        <dbReference type="EMBL" id="SHJ43602.1"/>
    </source>
</evidence>
<feature type="domain" description="Protein kinase" evidence="12">
    <location>
        <begin position="10"/>
        <end position="267"/>
    </location>
</feature>
<dbReference type="InterPro" id="IPR011009">
    <property type="entry name" value="Kinase-like_dom_sf"/>
</dbReference>
<dbReference type="Gene3D" id="3.30.200.20">
    <property type="entry name" value="Phosphorylase Kinase, domain 1"/>
    <property type="match status" value="1"/>
</dbReference>
<feature type="region of interest" description="Disordered" evidence="10">
    <location>
        <begin position="575"/>
        <end position="624"/>
    </location>
</feature>
<feature type="transmembrane region" description="Helical" evidence="11">
    <location>
        <begin position="340"/>
        <end position="361"/>
    </location>
</feature>
<dbReference type="FunFam" id="1.10.510.10:FF:000021">
    <property type="entry name" value="Serine/threonine protein kinase"/>
    <property type="match status" value="1"/>
</dbReference>
<dbReference type="InterPro" id="IPR005543">
    <property type="entry name" value="PASTA_dom"/>
</dbReference>
<keyword evidence="11" id="KW-1133">Transmembrane helix</keyword>
<keyword evidence="3" id="KW-0808">Transferase</keyword>
<dbReference type="PANTHER" id="PTHR43289">
    <property type="entry name" value="MITOGEN-ACTIVATED PROTEIN KINASE KINASE KINASE 20-RELATED"/>
    <property type="match status" value="1"/>
</dbReference>
<evidence type="ECO:0000256" key="9">
    <source>
        <dbReference type="PROSITE-ProRule" id="PRU10141"/>
    </source>
</evidence>
<keyword evidence="5 14" id="KW-0418">Kinase</keyword>
<feature type="domain" description="PASTA" evidence="13">
    <location>
        <begin position="505"/>
        <end position="573"/>
    </location>
</feature>
<dbReference type="CDD" id="cd14014">
    <property type="entry name" value="STKc_PknB_like"/>
    <property type="match status" value="1"/>
</dbReference>
<dbReference type="STRING" id="1121331.SAMN02745248_00107"/>
<dbReference type="NCBIfam" id="NF033483">
    <property type="entry name" value="PknB_PASTA_kin"/>
    <property type="match status" value="1"/>
</dbReference>
<dbReference type="PANTHER" id="PTHR43289:SF34">
    <property type="entry name" value="SERINE_THREONINE-PROTEIN KINASE YBDM-RELATED"/>
    <property type="match status" value="1"/>
</dbReference>